<comment type="caution">
    <text evidence="4">The sequence shown here is derived from an EMBL/GenBank/DDBJ whole genome shotgun (WGS) entry which is preliminary data.</text>
</comment>
<dbReference type="PROSITE" id="PS50157">
    <property type="entry name" value="ZINC_FINGER_C2H2_2"/>
    <property type="match status" value="1"/>
</dbReference>
<name>A0A9J6H6K9_HAELO</name>
<dbReference type="Gene3D" id="3.30.160.60">
    <property type="entry name" value="Classic Zinc Finger"/>
    <property type="match status" value="1"/>
</dbReference>
<dbReference type="EMBL" id="JABSTR010001064">
    <property type="protein sequence ID" value="KAH9383382.1"/>
    <property type="molecule type" value="Genomic_DNA"/>
</dbReference>
<dbReference type="SMART" id="SM00355">
    <property type="entry name" value="ZnF_C2H2"/>
    <property type="match status" value="1"/>
</dbReference>
<gene>
    <name evidence="4" type="ORF">HPB48_024601</name>
</gene>
<feature type="region of interest" description="Disordered" evidence="2">
    <location>
        <begin position="1"/>
        <end position="74"/>
    </location>
</feature>
<feature type="domain" description="C2H2-type" evidence="3">
    <location>
        <begin position="96"/>
        <end position="124"/>
    </location>
</feature>
<sequence length="309" mass="33253">MAASDPGSDVDVDGTDELDVGSESQPQEVLATEHARLRIGAAPGAGTPSSWRSSSGSPEDELASLSPPPSLLAAGPASCSDSELSFTIGVTEATPYACHFCDKAFPRLSYLKRHEQVRHGAAAATRGCTHAWCAPRGGPNRCINGSTTPAPPSRKSSGCKHIGHFMRPLRSFGILSQQWPLLLAIWLGNFWDSARGMGTARELVSWEPFFPPLTIVSHRGSPGEWPAYKKGYKSLTRGAGLHPLSAARHKAAPRRQQTLTRPPVPREQNRARNAVTRSALTCRGPREPRPADLAAALAEVRQRNLDHLI</sequence>
<dbReference type="GO" id="GO:0008270">
    <property type="term" value="F:zinc ion binding"/>
    <property type="evidence" value="ECO:0007669"/>
    <property type="project" value="UniProtKB-KW"/>
</dbReference>
<keyword evidence="1" id="KW-0863">Zinc-finger</keyword>
<dbReference type="OrthoDB" id="6538106at2759"/>
<keyword evidence="1" id="KW-0479">Metal-binding</keyword>
<evidence type="ECO:0000313" key="4">
    <source>
        <dbReference type="EMBL" id="KAH9383382.1"/>
    </source>
</evidence>
<evidence type="ECO:0000313" key="5">
    <source>
        <dbReference type="Proteomes" id="UP000821853"/>
    </source>
</evidence>
<accession>A0A9J6H6K9</accession>
<protein>
    <recommendedName>
        <fullName evidence="3">C2H2-type domain-containing protein</fullName>
    </recommendedName>
</protein>
<keyword evidence="1" id="KW-0862">Zinc</keyword>
<dbReference type="VEuPathDB" id="VectorBase:HLOH_040823"/>
<dbReference type="InterPro" id="IPR036236">
    <property type="entry name" value="Znf_C2H2_sf"/>
</dbReference>
<evidence type="ECO:0000256" key="2">
    <source>
        <dbReference type="SAM" id="MobiDB-lite"/>
    </source>
</evidence>
<dbReference type="PROSITE" id="PS00028">
    <property type="entry name" value="ZINC_FINGER_C2H2_1"/>
    <property type="match status" value="1"/>
</dbReference>
<keyword evidence="5" id="KW-1185">Reference proteome</keyword>
<evidence type="ECO:0000259" key="3">
    <source>
        <dbReference type="PROSITE" id="PS50157"/>
    </source>
</evidence>
<organism evidence="4 5">
    <name type="scientific">Haemaphysalis longicornis</name>
    <name type="common">Bush tick</name>
    <dbReference type="NCBI Taxonomy" id="44386"/>
    <lineage>
        <taxon>Eukaryota</taxon>
        <taxon>Metazoa</taxon>
        <taxon>Ecdysozoa</taxon>
        <taxon>Arthropoda</taxon>
        <taxon>Chelicerata</taxon>
        <taxon>Arachnida</taxon>
        <taxon>Acari</taxon>
        <taxon>Parasitiformes</taxon>
        <taxon>Ixodida</taxon>
        <taxon>Ixodoidea</taxon>
        <taxon>Ixodidae</taxon>
        <taxon>Haemaphysalinae</taxon>
        <taxon>Haemaphysalis</taxon>
    </lineage>
</organism>
<dbReference type="InterPro" id="IPR013087">
    <property type="entry name" value="Znf_C2H2_type"/>
</dbReference>
<proteinExistence type="predicted"/>
<evidence type="ECO:0000256" key="1">
    <source>
        <dbReference type="PROSITE-ProRule" id="PRU00042"/>
    </source>
</evidence>
<feature type="compositionally biased region" description="Acidic residues" evidence="2">
    <location>
        <begin position="8"/>
        <end position="20"/>
    </location>
</feature>
<dbReference type="AlphaFoldDB" id="A0A9J6H6K9"/>
<feature type="region of interest" description="Disordered" evidence="2">
    <location>
        <begin position="246"/>
        <end position="272"/>
    </location>
</feature>
<dbReference type="SUPFAM" id="SSF57667">
    <property type="entry name" value="beta-beta-alpha zinc fingers"/>
    <property type="match status" value="1"/>
</dbReference>
<dbReference type="Proteomes" id="UP000821853">
    <property type="component" value="Unassembled WGS sequence"/>
</dbReference>
<reference evidence="4 5" key="1">
    <citation type="journal article" date="2020" name="Cell">
        <title>Large-Scale Comparative Analyses of Tick Genomes Elucidate Their Genetic Diversity and Vector Capacities.</title>
        <authorList>
            <consortium name="Tick Genome and Microbiome Consortium (TIGMIC)"/>
            <person name="Jia N."/>
            <person name="Wang J."/>
            <person name="Shi W."/>
            <person name="Du L."/>
            <person name="Sun Y."/>
            <person name="Zhan W."/>
            <person name="Jiang J.F."/>
            <person name="Wang Q."/>
            <person name="Zhang B."/>
            <person name="Ji P."/>
            <person name="Bell-Sakyi L."/>
            <person name="Cui X.M."/>
            <person name="Yuan T.T."/>
            <person name="Jiang B.G."/>
            <person name="Yang W.F."/>
            <person name="Lam T.T."/>
            <person name="Chang Q.C."/>
            <person name="Ding S.J."/>
            <person name="Wang X.J."/>
            <person name="Zhu J.G."/>
            <person name="Ruan X.D."/>
            <person name="Zhao L."/>
            <person name="Wei J.T."/>
            <person name="Ye R.Z."/>
            <person name="Que T.C."/>
            <person name="Du C.H."/>
            <person name="Zhou Y.H."/>
            <person name="Cheng J.X."/>
            <person name="Dai P.F."/>
            <person name="Guo W.B."/>
            <person name="Han X.H."/>
            <person name="Huang E.J."/>
            <person name="Li L.F."/>
            <person name="Wei W."/>
            <person name="Gao Y.C."/>
            <person name="Liu J.Z."/>
            <person name="Shao H.Z."/>
            <person name="Wang X."/>
            <person name="Wang C.C."/>
            <person name="Yang T.C."/>
            <person name="Huo Q.B."/>
            <person name="Li W."/>
            <person name="Chen H.Y."/>
            <person name="Chen S.E."/>
            <person name="Zhou L.G."/>
            <person name="Ni X.B."/>
            <person name="Tian J.H."/>
            <person name="Sheng Y."/>
            <person name="Liu T."/>
            <person name="Pan Y.S."/>
            <person name="Xia L.Y."/>
            <person name="Li J."/>
            <person name="Zhao F."/>
            <person name="Cao W.C."/>
        </authorList>
    </citation>
    <scope>NUCLEOTIDE SEQUENCE [LARGE SCALE GENOMIC DNA]</scope>
    <source>
        <strain evidence="4">HaeL-2018</strain>
    </source>
</reference>